<name>A0AAD5X442_9FUNG</name>
<evidence type="ECO:0000313" key="1">
    <source>
        <dbReference type="EMBL" id="KAJ3048986.1"/>
    </source>
</evidence>
<reference evidence="1" key="1">
    <citation type="submission" date="2020-05" db="EMBL/GenBank/DDBJ databases">
        <title>Phylogenomic resolution of chytrid fungi.</title>
        <authorList>
            <person name="Stajich J.E."/>
            <person name="Amses K."/>
            <person name="Simmons R."/>
            <person name="Seto K."/>
            <person name="Myers J."/>
            <person name="Bonds A."/>
            <person name="Quandt C.A."/>
            <person name="Barry K."/>
            <person name="Liu P."/>
            <person name="Grigoriev I."/>
            <person name="Longcore J.E."/>
            <person name="James T.Y."/>
        </authorList>
    </citation>
    <scope>NUCLEOTIDE SEQUENCE</scope>
    <source>
        <strain evidence="1">JEL0318</strain>
    </source>
</reference>
<gene>
    <name evidence="1" type="ORF">HK097_009999</name>
</gene>
<organism evidence="1 2">
    <name type="scientific">Rhizophlyctis rosea</name>
    <dbReference type="NCBI Taxonomy" id="64517"/>
    <lineage>
        <taxon>Eukaryota</taxon>
        <taxon>Fungi</taxon>
        <taxon>Fungi incertae sedis</taxon>
        <taxon>Chytridiomycota</taxon>
        <taxon>Chytridiomycota incertae sedis</taxon>
        <taxon>Chytridiomycetes</taxon>
        <taxon>Rhizophlyctidales</taxon>
        <taxon>Rhizophlyctidaceae</taxon>
        <taxon>Rhizophlyctis</taxon>
    </lineage>
</organism>
<protein>
    <submittedName>
        <fullName evidence="1">Uncharacterized protein</fullName>
    </submittedName>
</protein>
<sequence length="308" mass="35108">MGAFPDGFVIRSDWPRSVDHIFDTYEVNRHDWEFESLDTQADYIRPTDVVARQSEGDDTKFELIQLTSVGITKPLIQLASIKESTALRPRTITGPTCLTATKFRIKNQVYLESILYPGPTSLFQCFRAPFVCNNENLLFHLQPQDPNAALRLVRLYDGIEMFRKVHRRDTRIIAAHMTRLNLFLLEIFPPKPPRCPVSRTLCSVYELRFLKKLYHFRCPDGTLGLTSTNDGRVVLDVANAAKGSVSKWVLDPVAGGCVDLRDRGVGYYCLVREFEARDGIRTGRPGVDRVFFRDVKCKSSDVDVQMVK</sequence>
<dbReference type="Proteomes" id="UP001212841">
    <property type="component" value="Unassembled WGS sequence"/>
</dbReference>
<dbReference type="AlphaFoldDB" id="A0AAD5X442"/>
<proteinExistence type="predicted"/>
<accession>A0AAD5X442</accession>
<comment type="caution">
    <text evidence="1">The sequence shown here is derived from an EMBL/GenBank/DDBJ whole genome shotgun (WGS) entry which is preliminary data.</text>
</comment>
<keyword evidence="2" id="KW-1185">Reference proteome</keyword>
<dbReference type="EMBL" id="JADGJD010000708">
    <property type="protein sequence ID" value="KAJ3048986.1"/>
    <property type="molecule type" value="Genomic_DNA"/>
</dbReference>
<evidence type="ECO:0000313" key="2">
    <source>
        <dbReference type="Proteomes" id="UP001212841"/>
    </source>
</evidence>